<keyword evidence="3" id="KW-1185">Reference proteome</keyword>
<dbReference type="InterPro" id="IPR002492">
    <property type="entry name" value="Transposase_Tc1-like"/>
</dbReference>
<dbReference type="GO" id="GO:0006313">
    <property type="term" value="P:DNA transposition"/>
    <property type="evidence" value="ECO:0007669"/>
    <property type="project" value="InterPro"/>
</dbReference>
<reference evidence="2" key="3">
    <citation type="submission" date="2025-09" db="UniProtKB">
        <authorList>
            <consortium name="Ensembl"/>
        </authorList>
    </citation>
    <scope>IDENTIFICATION</scope>
</reference>
<proteinExistence type="predicted"/>
<sequence>HSNGSMRLMSRAWECYQETGQYIRRHGGGCRRVTTPQQDCYFCLCARMAMRNTARVLQNYLQQTKNVHVSAQTIRNKLHEGGMRARHPQVGVVLTAQHRATHLPFARQHQYWKIHHWCSVGKLHLSRQKVDRSRR</sequence>
<evidence type="ECO:0000313" key="3">
    <source>
        <dbReference type="Proteomes" id="UP000694580"/>
    </source>
</evidence>
<dbReference type="Ensembl" id="ENSDCDT00010007417.1">
    <property type="protein sequence ID" value="ENSDCDP00010007154.1"/>
    <property type="gene ID" value="ENSDCDG00010003095.1"/>
</dbReference>
<protein>
    <recommendedName>
        <fullName evidence="1">Transposase Tc1-like domain-containing protein</fullName>
    </recommendedName>
</protein>
<dbReference type="GeneTree" id="ENSGT01030000235634"/>
<dbReference type="GO" id="GO:0003677">
    <property type="term" value="F:DNA binding"/>
    <property type="evidence" value="ECO:0007669"/>
    <property type="project" value="InterPro"/>
</dbReference>
<name>A0AAY4AE48_9TELE</name>
<evidence type="ECO:0000259" key="1">
    <source>
        <dbReference type="Pfam" id="PF01498"/>
    </source>
</evidence>
<evidence type="ECO:0000313" key="2">
    <source>
        <dbReference type="Ensembl" id="ENSDCDP00010007154.1"/>
    </source>
</evidence>
<reference evidence="2 3" key="1">
    <citation type="submission" date="2020-06" db="EMBL/GenBank/DDBJ databases">
        <authorList>
            <consortium name="Wellcome Sanger Institute Data Sharing"/>
        </authorList>
    </citation>
    <scope>NUCLEOTIDE SEQUENCE [LARGE SCALE GENOMIC DNA]</scope>
</reference>
<accession>A0AAY4AE48</accession>
<dbReference type="Pfam" id="PF01498">
    <property type="entry name" value="HTH_Tnp_Tc3_2"/>
    <property type="match status" value="1"/>
</dbReference>
<dbReference type="AlphaFoldDB" id="A0AAY4AE48"/>
<reference evidence="2" key="2">
    <citation type="submission" date="2025-08" db="UniProtKB">
        <authorList>
            <consortium name="Ensembl"/>
        </authorList>
    </citation>
    <scope>IDENTIFICATION</scope>
</reference>
<dbReference type="GO" id="GO:0015074">
    <property type="term" value="P:DNA integration"/>
    <property type="evidence" value="ECO:0007669"/>
    <property type="project" value="InterPro"/>
</dbReference>
<dbReference type="Proteomes" id="UP000694580">
    <property type="component" value="Chromosome 1"/>
</dbReference>
<organism evidence="2 3">
    <name type="scientific">Denticeps clupeoides</name>
    <name type="common">denticle herring</name>
    <dbReference type="NCBI Taxonomy" id="299321"/>
    <lineage>
        <taxon>Eukaryota</taxon>
        <taxon>Metazoa</taxon>
        <taxon>Chordata</taxon>
        <taxon>Craniata</taxon>
        <taxon>Vertebrata</taxon>
        <taxon>Euteleostomi</taxon>
        <taxon>Actinopterygii</taxon>
        <taxon>Neopterygii</taxon>
        <taxon>Teleostei</taxon>
        <taxon>Clupei</taxon>
        <taxon>Clupeiformes</taxon>
        <taxon>Denticipitoidei</taxon>
        <taxon>Denticipitidae</taxon>
        <taxon>Denticeps</taxon>
    </lineage>
</organism>
<feature type="domain" description="Transposase Tc1-like" evidence="1">
    <location>
        <begin position="49"/>
        <end position="110"/>
    </location>
</feature>